<evidence type="ECO:0000256" key="1">
    <source>
        <dbReference type="ARBA" id="ARBA00004167"/>
    </source>
</evidence>
<protein>
    <recommendedName>
        <fullName evidence="9">Sec-independent protein translocase protein TatA</fullName>
    </recommendedName>
</protein>
<dbReference type="GO" id="GO:0006886">
    <property type="term" value="P:intracellular protein transport"/>
    <property type="evidence" value="ECO:0007669"/>
    <property type="project" value="UniProtKB-ARBA"/>
</dbReference>
<evidence type="ECO:0000256" key="3">
    <source>
        <dbReference type="ARBA" id="ARBA00022692"/>
    </source>
</evidence>
<keyword evidence="3 9" id="KW-0812">Transmembrane</keyword>
<evidence type="ECO:0000256" key="5">
    <source>
        <dbReference type="ARBA" id="ARBA00022989"/>
    </source>
</evidence>
<dbReference type="EMBL" id="JACNJH010000029">
    <property type="protein sequence ID" value="MBC8359873.1"/>
    <property type="molecule type" value="Genomic_DNA"/>
</dbReference>
<evidence type="ECO:0000256" key="7">
    <source>
        <dbReference type="ARBA" id="ARBA00023136"/>
    </source>
</evidence>
<keyword evidence="6 9" id="KW-0811">Translocation</keyword>
<evidence type="ECO:0000256" key="10">
    <source>
        <dbReference type="SAM" id="MobiDB-lite"/>
    </source>
</evidence>
<comment type="caution">
    <text evidence="11">The sequence shown here is derived from an EMBL/GenBank/DDBJ whole genome shotgun (WGS) entry which is preliminary data.</text>
</comment>
<dbReference type="GO" id="GO:0043953">
    <property type="term" value="P:protein transport by the Tat complex"/>
    <property type="evidence" value="ECO:0007669"/>
    <property type="project" value="UniProtKB-UniRule"/>
</dbReference>
<evidence type="ECO:0000256" key="9">
    <source>
        <dbReference type="HAMAP-Rule" id="MF_00236"/>
    </source>
</evidence>
<dbReference type="PRINTS" id="PR01506">
    <property type="entry name" value="TATBPROTEIN"/>
</dbReference>
<keyword evidence="2 9" id="KW-0813">Transport</keyword>
<evidence type="ECO:0000313" key="12">
    <source>
        <dbReference type="Proteomes" id="UP000603434"/>
    </source>
</evidence>
<dbReference type="Proteomes" id="UP000603434">
    <property type="component" value="Unassembled WGS sequence"/>
</dbReference>
<evidence type="ECO:0000256" key="4">
    <source>
        <dbReference type="ARBA" id="ARBA00022927"/>
    </source>
</evidence>
<keyword evidence="7 9" id="KW-0472">Membrane</keyword>
<keyword evidence="5 9" id="KW-1133">Transmembrane helix</keyword>
<organism evidence="11 12">
    <name type="scientific">Candidatus Desulfatibia profunda</name>
    <dbReference type="NCBI Taxonomy" id="2841695"/>
    <lineage>
        <taxon>Bacteria</taxon>
        <taxon>Pseudomonadati</taxon>
        <taxon>Thermodesulfobacteriota</taxon>
        <taxon>Desulfobacteria</taxon>
        <taxon>Desulfobacterales</taxon>
        <taxon>Desulfobacterales incertae sedis</taxon>
        <taxon>Candidatus Desulfatibia</taxon>
    </lineage>
</organism>
<evidence type="ECO:0000256" key="2">
    <source>
        <dbReference type="ARBA" id="ARBA00022448"/>
    </source>
</evidence>
<dbReference type="InterPro" id="IPR003369">
    <property type="entry name" value="TatA/B/E"/>
</dbReference>
<dbReference type="Gene3D" id="1.20.5.3310">
    <property type="match status" value="1"/>
</dbReference>
<dbReference type="GO" id="GO:0008320">
    <property type="term" value="F:protein transmembrane transporter activity"/>
    <property type="evidence" value="ECO:0007669"/>
    <property type="project" value="UniProtKB-UniRule"/>
</dbReference>
<evidence type="ECO:0000256" key="6">
    <source>
        <dbReference type="ARBA" id="ARBA00023010"/>
    </source>
</evidence>
<gene>
    <name evidence="9" type="primary">tatA</name>
    <name evidence="11" type="ORF">H8E23_00555</name>
</gene>
<evidence type="ECO:0000256" key="8">
    <source>
        <dbReference type="ARBA" id="ARBA00025340"/>
    </source>
</evidence>
<keyword evidence="9" id="KW-1003">Cell membrane</keyword>
<dbReference type="NCBIfam" id="NF011430">
    <property type="entry name" value="PRK14861.1"/>
    <property type="match status" value="1"/>
</dbReference>
<comment type="subunit">
    <text evidence="9">Forms a complex with TatC.</text>
</comment>
<dbReference type="PANTHER" id="PTHR33162">
    <property type="entry name" value="SEC-INDEPENDENT PROTEIN TRANSLOCASE PROTEIN TATA, CHLOROPLASTIC"/>
    <property type="match status" value="1"/>
</dbReference>
<sequence>MFGIGMPEMLLILAVALIVIGPKKLPDLAKSLGRAFAEFKRATAEIKETMEIDKNLTDIKKAFEDIDEPVRGEGPVKGGYETVNAKVADHPDEKQTETKSGSDKKDKDIEGAS</sequence>
<feature type="compositionally biased region" description="Basic and acidic residues" evidence="10">
    <location>
        <begin position="87"/>
        <end position="113"/>
    </location>
</feature>
<feature type="region of interest" description="Disordered" evidence="10">
    <location>
        <begin position="70"/>
        <end position="113"/>
    </location>
</feature>
<dbReference type="InterPro" id="IPR006312">
    <property type="entry name" value="TatA/E"/>
</dbReference>
<comment type="function">
    <text evidence="8">Part of the twin-arginine translocation (Tat) system that transports large folded proteins containing a characteristic twin-arginine motif in their signal peptide across the thylakoid membrane. Involved in delta pH-dependent protein transport required for chloroplast development, especially thylakoid membrane formation. TATC and TATB mediate precursor recognition, whereas TATA facilitates translocation.</text>
</comment>
<comment type="function">
    <text evidence="9">Part of the twin-arginine translocation (Tat) system that transports large folded proteins containing a characteristic twin-arginine motif in their signal peptide across membranes. TatA could form the protein-conducting channel of the Tat system.</text>
</comment>
<comment type="similarity">
    <text evidence="9">Belongs to the TatA/E family.</text>
</comment>
<dbReference type="GO" id="GO:0033281">
    <property type="term" value="C:TAT protein transport complex"/>
    <property type="evidence" value="ECO:0007669"/>
    <property type="project" value="UniProtKB-UniRule"/>
</dbReference>
<dbReference type="AlphaFoldDB" id="A0A8J6TKT2"/>
<keyword evidence="4 9" id="KW-0653">Protein transport</keyword>
<dbReference type="HAMAP" id="MF_00236">
    <property type="entry name" value="TatA_E"/>
    <property type="match status" value="1"/>
</dbReference>
<accession>A0A8J6TKT2</accession>
<evidence type="ECO:0000313" key="11">
    <source>
        <dbReference type="EMBL" id="MBC8359873.1"/>
    </source>
</evidence>
<dbReference type="PANTHER" id="PTHR33162:SF1">
    <property type="entry name" value="SEC-INDEPENDENT PROTEIN TRANSLOCASE PROTEIN TATA, CHLOROPLASTIC"/>
    <property type="match status" value="1"/>
</dbReference>
<name>A0A8J6TKT2_9BACT</name>
<reference evidence="11 12" key="1">
    <citation type="submission" date="2020-08" db="EMBL/GenBank/DDBJ databases">
        <title>Bridging the membrane lipid divide: bacteria of the FCB group superphylum have the potential to synthesize archaeal ether lipids.</title>
        <authorList>
            <person name="Villanueva L."/>
            <person name="Von Meijenfeldt F.A.B."/>
            <person name="Westbye A.B."/>
            <person name="Yadav S."/>
            <person name="Hopmans E.C."/>
            <person name="Dutilh B.E."/>
            <person name="Sinninghe Damste J.S."/>
        </authorList>
    </citation>
    <scope>NUCLEOTIDE SEQUENCE [LARGE SCALE GENOMIC DNA]</scope>
    <source>
        <strain evidence="11">NIOZ-UU30</strain>
    </source>
</reference>
<dbReference type="Pfam" id="PF02416">
    <property type="entry name" value="TatA_B_E"/>
    <property type="match status" value="1"/>
</dbReference>
<proteinExistence type="inferred from homology"/>
<comment type="subcellular location">
    <subcellularLocation>
        <location evidence="9">Cell membrane</location>
        <topology evidence="9">Single-pass membrane protein</topology>
    </subcellularLocation>
    <subcellularLocation>
        <location evidence="1">Membrane</location>
        <topology evidence="1">Single-pass membrane protein</topology>
    </subcellularLocation>
</comment>